<sequence length="298" mass="34231">MKKEEDLTPAFKKLQTELKLRGFSGQTSRMYLFYNNKFIEYIKKSPEDVTQDDIKEFLAHKMSDHLLSNASITLIKASLKFFYTGMLGKDLSLIKTPKASKKLPVLLSRKEIEDLLDNTKNEKHRLLIECLYSTGLRLSECINLKFRDLDLNDGIGWVRMGKGAKDRIFIISDFFKKDLLEYRHDNGNDNLDENDYIFSVNGKKMTPRAIQKAIKISARRAGIKKDVHVHTLRHSFATHLLEDGVDVRKIQKLLGHANLQTTQIYTQVSSEEIKKIKSPLDTLKGAAQWDAKTILNIS</sequence>
<evidence type="ECO:0000256" key="2">
    <source>
        <dbReference type="ARBA" id="ARBA00023125"/>
    </source>
</evidence>
<protein>
    <submittedName>
        <fullName evidence="7">Integrase</fullName>
    </submittedName>
</protein>
<dbReference type="PROSITE" id="PS51898">
    <property type="entry name" value="TYR_RECOMBINASE"/>
    <property type="match status" value="1"/>
</dbReference>
<dbReference type="InterPro" id="IPR050090">
    <property type="entry name" value="Tyrosine_recombinase_XerCD"/>
</dbReference>
<evidence type="ECO:0000259" key="6">
    <source>
        <dbReference type="PROSITE" id="PS51900"/>
    </source>
</evidence>
<gene>
    <name evidence="7" type="ORF">MPEBLZ_01431</name>
</gene>
<dbReference type="InterPro" id="IPR002104">
    <property type="entry name" value="Integrase_catalytic"/>
</dbReference>
<evidence type="ECO:0000256" key="3">
    <source>
        <dbReference type="ARBA" id="ARBA00023172"/>
    </source>
</evidence>
<name>A0A0P8CAY6_9EURY</name>
<evidence type="ECO:0000256" key="4">
    <source>
        <dbReference type="PROSITE-ProRule" id="PRU01248"/>
    </source>
</evidence>
<dbReference type="InterPro" id="IPR010998">
    <property type="entry name" value="Integrase_recombinase_N"/>
</dbReference>
<dbReference type="PROSITE" id="PS51900">
    <property type="entry name" value="CB"/>
    <property type="match status" value="1"/>
</dbReference>
<dbReference type="InterPro" id="IPR011010">
    <property type="entry name" value="DNA_brk_join_enz"/>
</dbReference>
<dbReference type="NCBIfam" id="NF040815">
    <property type="entry name" value="recomb_XerA_Arch"/>
    <property type="match status" value="1"/>
</dbReference>
<accession>A0A0P8CAY6</accession>
<dbReference type="Pfam" id="PF00589">
    <property type="entry name" value="Phage_integrase"/>
    <property type="match status" value="1"/>
</dbReference>
<dbReference type="Gene3D" id="1.10.443.10">
    <property type="entry name" value="Intergrase catalytic core"/>
    <property type="match status" value="1"/>
</dbReference>
<dbReference type="Pfam" id="PF13495">
    <property type="entry name" value="Phage_int_SAM_4"/>
    <property type="match status" value="1"/>
</dbReference>
<dbReference type="SUPFAM" id="SSF56349">
    <property type="entry name" value="DNA breaking-rejoining enzymes"/>
    <property type="match status" value="1"/>
</dbReference>
<dbReference type="GO" id="GO:0006310">
    <property type="term" value="P:DNA recombination"/>
    <property type="evidence" value="ECO:0007669"/>
    <property type="project" value="UniProtKB-KW"/>
</dbReference>
<feature type="domain" description="Core-binding (CB)" evidence="6">
    <location>
        <begin position="5"/>
        <end position="87"/>
    </location>
</feature>
<dbReference type="PATRIC" id="fig|1719120.3.peg.1546"/>
<keyword evidence="1" id="KW-0229">DNA integration</keyword>
<evidence type="ECO:0000313" key="7">
    <source>
        <dbReference type="EMBL" id="KPQ43963.1"/>
    </source>
</evidence>
<feature type="domain" description="Tyr recombinase" evidence="5">
    <location>
        <begin position="102"/>
        <end position="278"/>
    </location>
</feature>
<proteinExistence type="predicted"/>
<dbReference type="GO" id="GO:0015074">
    <property type="term" value="P:DNA integration"/>
    <property type="evidence" value="ECO:0007669"/>
    <property type="project" value="UniProtKB-KW"/>
</dbReference>
<dbReference type="PANTHER" id="PTHR30349">
    <property type="entry name" value="PHAGE INTEGRASE-RELATED"/>
    <property type="match status" value="1"/>
</dbReference>
<dbReference type="InterPro" id="IPR013762">
    <property type="entry name" value="Integrase-like_cat_sf"/>
</dbReference>
<dbReference type="PANTHER" id="PTHR30349:SF41">
    <property type="entry name" value="INTEGRASE_RECOMBINASE PROTEIN MJ0367-RELATED"/>
    <property type="match status" value="1"/>
</dbReference>
<dbReference type="Gene3D" id="1.10.150.130">
    <property type="match status" value="1"/>
</dbReference>
<organism evidence="7 8">
    <name type="scientific">Candidatus Methanoperedens nitratireducens</name>
    <dbReference type="NCBI Taxonomy" id="1392998"/>
    <lineage>
        <taxon>Archaea</taxon>
        <taxon>Methanobacteriati</taxon>
        <taxon>Methanobacteriota</taxon>
        <taxon>Stenosarchaea group</taxon>
        <taxon>Methanomicrobia</taxon>
        <taxon>Methanosarcinales</taxon>
        <taxon>ANME-2 cluster</taxon>
        <taxon>Candidatus Methanoperedentaceae</taxon>
        <taxon>Candidatus Methanoperedens</taxon>
    </lineage>
</organism>
<evidence type="ECO:0000313" key="8">
    <source>
        <dbReference type="Proteomes" id="UP000050360"/>
    </source>
</evidence>
<reference evidence="7 8" key="1">
    <citation type="submission" date="2015-09" db="EMBL/GenBank/DDBJ databases">
        <title>A metagenomics-based metabolic model of nitrate-dependent anaerobic oxidation of methane by Methanoperedens-like archaea.</title>
        <authorList>
            <person name="Arshad A."/>
            <person name="Speth D.R."/>
            <person name="De Graaf R.M."/>
            <person name="Op Den Camp H.J."/>
            <person name="Jetten M.S."/>
            <person name="Welte C.U."/>
        </authorList>
    </citation>
    <scope>NUCLEOTIDE SEQUENCE [LARGE SCALE GENOMIC DNA]</scope>
</reference>
<dbReference type="InterPro" id="IPR004107">
    <property type="entry name" value="Integrase_SAM-like_N"/>
</dbReference>
<dbReference type="AlphaFoldDB" id="A0A0P8CAY6"/>
<comment type="caution">
    <text evidence="7">The sequence shown here is derived from an EMBL/GenBank/DDBJ whole genome shotgun (WGS) entry which is preliminary data.</text>
</comment>
<dbReference type="InterPro" id="IPR044068">
    <property type="entry name" value="CB"/>
</dbReference>
<keyword evidence="3" id="KW-0233">DNA recombination</keyword>
<dbReference type="GO" id="GO:0003677">
    <property type="term" value="F:DNA binding"/>
    <property type="evidence" value="ECO:0007669"/>
    <property type="project" value="UniProtKB-UniRule"/>
</dbReference>
<evidence type="ECO:0000256" key="1">
    <source>
        <dbReference type="ARBA" id="ARBA00022908"/>
    </source>
</evidence>
<dbReference type="Proteomes" id="UP000050360">
    <property type="component" value="Unassembled WGS sequence"/>
</dbReference>
<keyword evidence="2 4" id="KW-0238">DNA-binding</keyword>
<evidence type="ECO:0000259" key="5">
    <source>
        <dbReference type="PROSITE" id="PS51898"/>
    </source>
</evidence>
<dbReference type="EMBL" id="LKCM01000118">
    <property type="protein sequence ID" value="KPQ43963.1"/>
    <property type="molecule type" value="Genomic_DNA"/>
</dbReference>